<feature type="compositionally biased region" description="Low complexity" evidence="7">
    <location>
        <begin position="399"/>
        <end position="412"/>
    </location>
</feature>
<feature type="compositionally biased region" description="Polar residues" evidence="7">
    <location>
        <begin position="383"/>
        <end position="398"/>
    </location>
</feature>
<feature type="transmembrane region" description="Helical" evidence="8">
    <location>
        <begin position="228"/>
        <end position="250"/>
    </location>
</feature>
<feature type="compositionally biased region" description="Polar residues" evidence="7">
    <location>
        <begin position="796"/>
        <end position="816"/>
    </location>
</feature>
<feature type="transmembrane region" description="Helical" evidence="8">
    <location>
        <begin position="200"/>
        <end position="222"/>
    </location>
</feature>
<feature type="region of interest" description="Disordered" evidence="7">
    <location>
        <begin position="782"/>
        <end position="816"/>
    </location>
</feature>
<reference evidence="11" key="1">
    <citation type="journal article" date="2020" name="PLoS Negl. Trop. Dis.">
        <title>High-quality nuclear genome for Sarcoptes scabiei-A critical resource for a neglected parasite.</title>
        <authorList>
            <person name="Korhonen P.K."/>
            <person name="Gasser R.B."/>
            <person name="Ma G."/>
            <person name="Wang T."/>
            <person name="Stroehlein A.J."/>
            <person name="Young N.D."/>
            <person name="Ang C.S."/>
            <person name="Fernando D.D."/>
            <person name="Lu H.C."/>
            <person name="Taylor S."/>
            <person name="Reynolds S.L."/>
            <person name="Mofiz E."/>
            <person name="Najaraj S.H."/>
            <person name="Gowda H."/>
            <person name="Madugundu A."/>
            <person name="Renuse S."/>
            <person name="Holt D."/>
            <person name="Pandey A."/>
            <person name="Papenfuss A.T."/>
            <person name="Fischer K."/>
        </authorList>
    </citation>
    <scope>NUCLEOTIDE SEQUENCE [LARGE SCALE GENOMIC DNA]</scope>
</reference>
<feature type="region of interest" description="Disordered" evidence="7">
    <location>
        <begin position="698"/>
        <end position="725"/>
    </location>
</feature>
<comment type="similarity">
    <text evidence="2">Belongs to the DUOXA family.</text>
</comment>
<gene>
    <name evidence="9" type="ORF">SSS_7592</name>
</gene>
<dbReference type="GO" id="GO:0005789">
    <property type="term" value="C:endoplasmic reticulum membrane"/>
    <property type="evidence" value="ECO:0007669"/>
    <property type="project" value="InterPro"/>
</dbReference>
<dbReference type="Pfam" id="PF10204">
    <property type="entry name" value="DuoxA"/>
    <property type="match status" value="1"/>
</dbReference>
<sequence>MSSASATTTATASIITMGSNWFDAFRDNGGPVLYSSMNRTPAIEDIRNIMIYISFATFFIAFLIIFPGIRKERFSTFICVTTSLFLGAVILISNCGINWHVAKGSIAGPYRAFSKEKIYANIGVHIGLDSVNITLRALPIHQRFEDINYNERFYWIGASQMKNEFQRALAKGLPYPILTISEYLSQDGEGFNWGRHYRIAGYYTSITLWLAFASWILMNILLCAVPRYGVYTMQFTGALMLLSNFLYSLLIPTKPLRIPFEGSTLIFNYGMCFWLVFSAGITAIVIGGTVSILDYLYPNKFSTILEVDYDTPYRYFVGNDMQMIGSLPPPLNAYYYHHNHQSSLSMKGLGMESNVGAGVGQQFYLKSKPFAASIKTKNDSHQNDNQQHLTASKTASYATNSSSTCTESTTSHITHRTSSKYRSDASTCTRDDEELLRTKPMKQKQQKELSSRLMNKQILITKAQIESNSFDEQDEDGDDQVDRNNNCKQLINMNELSSQKDVRLTTATSPSSRSKSSSISSTSAIVSNFTENSIQRINQLVDAQTSTSINNNPNNSGDINNNNNNRRGKEFAFENHAYEHDGEDGSFRRSTSMTIIDSRKNASNIKINSDVDGDGDGTHQVNNNKNTIDGYLPNETISRSTSFSSATSSSSSPLTMKIVTSNSNDNNNNNINDETVQSNHRTDANKFNHKHIGLAVSFSSGSEENASSTAQEDDRDENDELSDVSTTIIDGKRAISLSNFGKYAEREGFELYHRNSQPTFGYPMASAGFRANKNNFIKRIQRQQQQQQQRQKQQSRKLNQSRGVSSSTKGIGYRSNSVGNLRYDEIQRTKSKDSGMMVTIDPNEISSTSIELNRSSMNFSEQNTEISNKNLNRRNTTTTIFINTNNNAQNNNHRNKLSNRLSEVKSSPGISNMAHNNNNNNNNNNNSSDDDDDGVRDRFVHNQSNRFVHSSSAAMW</sequence>
<feature type="transmembrane region" description="Helical" evidence="8">
    <location>
        <begin position="271"/>
        <end position="297"/>
    </location>
</feature>
<reference evidence="10" key="3">
    <citation type="submission" date="2022-06" db="UniProtKB">
        <authorList>
            <consortium name="EnsemblMetazoa"/>
        </authorList>
    </citation>
    <scope>IDENTIFICATION</scope>
</reference>
<evidence type="ECO:0000313" key="9">
    <source>
        <dbReference type="EMBL" id="KAF7489479.1"/>
    </source>
</evidence>
<evidence type="ECO:0000313" key="11">
    <source>
        <dbReference type="Proteomes" id="UP000070412"/>
    </source>
</evidence>
<dbReference type="EnsemblMetazoa" id="SSS_7592s_mrna">
    <property type="protein sequence ID" value="KAF7489479.1"/>
    <property type="gene ID" value="SSS_7592"/>
</dbReference>
<feature type="compositionally biased region" description="Low complexity" evidence="7">
    <location>
        <begin position="505"/>
        <end position="521"/>
    </location>
</feature>
<evidence type="ECO:0000256" key="3">
    <source>
        <dbReference type="ARBA" id="ARBA00022692"/>
    </source>
</evidence>
<feature type="transmembrane region" description="Helical" evidence="8">
    <location>
        <begin position="75"/>
        <end position="97"/>
    </location>
</feature>
<feature type="compositionally biased region" description="Polar residues" evidence="7">
    <location>
        <begin position="899"/>
        <end position="915"/>
    </location>
</feature>
<keyword evidence="6" id="KW-0325">Glycoprotein</keyword>
<feature type="transmembrane region" description="Helical" evidence="8">
    <location>
        <begin position="49"/>
        <end position="69"/>
    </location>
</feature>
<feature type="compositionally biased region" description="Low complexity" evidence="7">
    <location>
        <begin position="782"/>
        <end position="792"/>
    </location>
</feature>
<feature type="compositionally biased region" description="Low complexity" evidence="7">
    <location>
        <begin position="916"/>
        <end position="927"/>
    </location>
</feature>
<evidence type="ECO:0000256" key="7">
    <source>
        <dbReference type="SAM" id="MobiDB-lite"/>
    </source>
</evidence>
<evidence type="ECO:0000256" key="8">
    <source>
        <dbReference type="SAM" id="Phobius"/>
    </source>
</evidence>
<feature type="compositionally biased region" description="Low complexity" evidence="7">
    <location>
        <begin position="550"/>
        <end position="565"/>
    </location>
</feature>
<feature type="region of interest" description="Disordered" evidence="7">
    <location>
        <begin position="899"/>
        <end position="937"/>
    </location>
</feature>
<reference evidence="9" key="2">
    <citation type="submission" date="2020-01" db="EMBL/GenBank/DDBJ databases">
        <authorList>
            <person name="Korhonen P.K.K."/>
            <person name="Guangxu M.G."/>
            <person name="Wang T.W."/>
            <person name="Stroehlein A.J.S."/>
            <person name="Young N.D."/>
            <person name="Ang C.-S.A."/>
            <person name="Fernando D.W.F."/>
            <person name="Lu H.L."/>
            <person name="Taylor S.T."/>
            <person name="Ehtesham M.E.M."/>
            <person name="Najaraj S.H.N."/>
            <person name="Harsha G.H.G."/>
            <person name="Madugundu A.M."/>
            <person name="Renuse S.R."/>
            <person name="Holt D.H."/>
            <person name="Pandey A.P."/>
            <person name="Papenfuss A.P."/>
            <person name="Gasser R.B.G."/>
            <person name="Fischer K.F."/>
        </authorList>
    </citation>
    <scope>NUCLEOTIDE SEQUENCE</scope>
    <source>
        <strain evidence="9">SSS_KF_BRIS2020</strain>
    </source>
</reference>
<dbReference type="PANTHER" id="PTHR31158:SF10">
    <property type="entry name" value="LD27791P"/>
    <property type="match status" value="1"/>
</dbReference>
<dbReference type="InterPro" id="IPR018469">
    <property type="entry name" value="Dual_oxidase_maturation_fac"/>
</dbReference>
<evidence type="ECO:0000256" key="1">
    <source>
        <dbReference type="ARBA" id="ARBA00004141"/>
    </source>
</evidence>
<feature type="region of interest" description="Disordered" evidence="7">
    <location>
        <begin position="605"/>
        <end position="675"/>
    </location>
</feature>
<keyword evidence="3 8" id="KW-0812">Transmembrane</keyword>
<feature type="compositionally biased region" description="Low complexity" evidence="7">
    <location>
        <begin position="661"/>
        <end position="673"/>
    </location>
</feature>
<accession>A0A834VBR2</accession>
<name>A0A834VBR2_SARSC</name>
<keyword evidence="5 8" id="KW-0472">Membrane</keyword>
<evidence type="ECO:0000256" key="2">
    <source>
        <dbReference type="ARBA" id="ARBA00009816"/>
    </source>
</evidence>
<feature type="region of interest" description="Disordered" evidence="7">
    <location>
        <begin position="546"/>
        <end position="567"/>
    </location>
</feature>
<feature type="compositionally biased region" description="Low complexity" evidence="7">
    <location>
        <begin position="636"/>
        <end position="652"/>
    </location>
</feature>
<dbReference type="Proteomes" id="UP000070412">
    <property type="component" value="Unassembled WGS sequence"/>
</dbReference>
<protein>
    <submittedName>
        <fullName evidence="9">Dual oxidase maturation factor 1</fullName>
    </submittedName>
</protein>
<feature type="compositionally biased region" description="Acidic residues" evidence="7">
    <location>
        <begin position="711"/>
        <end position="722"/>
    </location>
</feature>
<feature type="compositionally biased region" description="Low complexity" evidence="7">
    <location>
        <begin position="698"/>
        <end position="708"/>
    </location>
</feature>
<keyword evidence="11" id="KW-1185">Reference proteome</keyword>
<dbReference type="PANTHER" id="PTHR31158">
    <property type="entry name" value="DUAL OXIDASE 2"/>
    <property type="match status" value="1"/>
</dbReference>
<evidence type="ECO:0000256" key="6">
    <source>
        <dbReference type="ARBA" id="ARBA00023180"/>
    </source>
</evidence>
<keyword evidence="4 8" id="KW-1133">Transmembrane helix</keyword>
<feature type="region of interest" description="Disordered" evidence="7">
    <location>
        <begin position="491"/>
        <end position="521"/>
    </location>
</feature>
<feature type="region of interest" description="Disordered" evidence="7">
    <location>
        <begin position="375"/>
        <end position="426"/>
    </location>
</feature>
<evidence type="ECO:0000313" key="10">
    <source>
        <dbReference type="EnsemblMetazoa" id="KAF7489479.1"/>
    </source>
</evidence>
<evidence type="ECO:0000256" key="4">
    <source>
        <dbReference type="ARBA" id="ARBA00022989"/>
    </source>
</evidence>
<evidence type="ECO:0000256" key="5">
    <source>
        <dbReference type="ARBA" id="ARBA00023136"/>
    </source>
</evidence>
<organism evidence="9">
    <name type="scientific">Sarcoptes scabiei</name>
    <name type="common">Itch mite</name>
    <name type="synonym">Acarus scabiei</name>
    <dbReference type="NCBI Taxonomy" id="52283"/>
    <lineage>
        <taxon>Eukaryota</taxon>
        <taxon>Metazoa</taxon>
        <taxon>Ecdysozoa</taxon>
        <taxon>Arthropoda</taxon>
        <taxon>Chelicerata</taxon>
        <taxon>Arachnida</taxon>
        <taxon>Acari</taxon>
        <taxon>Acariformes</taxon>
        <taxon>Sarcoptiformes</taxon>
        <taxon>Astigmata</taxon>
        <taxon>Psoroptidia</taxon>
        <taxon>Sarcoptoidea</taxon>
        <taxon>Sarcoptidae</taxon>
        <taxon>Sarcoptinae</taxon>
        <taxon>Sarcoptes</taxon>
    </lineage>
</organism>
<dbReference type="EMBL" id="WVUK01000064">
    <property type="protein sequence ID" value="KAF7489479.1"/>
    <property type="molecule type" value="Genomic_DNA"/>
</dbReference>
<dbReference type="AlphaFoldDB" id="A0A834VBR2"/>
<dbReference type="OrthoDB" id="10042652at2759"/>
<proteinExistence type="inferred from homology"/>
<dbReference type="GO" id="GO:0015031">
    <property type="term" value="P:protein transport"/>
    <property type="evidence" value="ECO:0007669"/>
    <property type="project" value="InterPro"/>
</dbReference>
<comment type="subcellular location">
    <subcellularLocation>
        <location evidence="1">Membrane</location>
        <topology evidence="1">Multi-pass membrane protein</topology>
    </subcellularLocation>
</comment>